<evidence type="ECO:0000313" key="6">
    <source>
        <dbReference type="Proteomes" id="UP000483078"/>
    </source>
</evidence>
<comment type="caution">
    <text evidence="5">The sequence shown here is derived from an EMBL/GenBank/DDBJ whole genome shotgun (WGS) entry which is preliminary data.</text>
</comment>
<keyword evidence="2 5" id="KW-0808">Transferase</keyword>
<proteinExistence type="predicted"/>
<dbReference type="Gene3D" id="3.40.50.150">
    <property type="entry name" value="Vaccinia Virus protein VP39"/>
    <property type="match status" value="1"/>
</dbReference>
<dbReference type="CDD" id="cd02440">
    <property type="entry name" value="AdoMet_MTases"/>
    <property type="match status" value="1"/>
</dbReference>
<gene>
    <name evidence="5" type="ORF">FH759_13070</name>
</gene>
<accession>A0A7C9HBZ6</accession>
<dbReference type="PANTHER" id="PTHR43464:SF19">
    <property type="entry name" value="UBIQUINONE BIOSYNTHESIS O-METHYLTRANSFERASE, MITOCHONDRIAL"/>
    <property type="match status" value="1"/>
</dbReference>
<dbReference type="PANTHER" id="PTHR43464">
    <property type="entry name" value="METHYLTRANSFERASE"/>
    <property type="match status" value="1"/>
</dbReference>
<dbReference type="InterPro" id="IPR029063">
    <property type="entry name" value="SAM-dependent_MTases_sf"/>
</dbReference>
<organism evidence="5 6">
    <name type="scientific">Sediminimonas qiaohouensis</name>
    <dbReference type="NCBI Taxonomy" id="552061"/>
    <lineage>
        <taxon>Bacteria</taxon>
        <taxon>Pseudomonadati</taxon>
        <taxon>Pseudomonadota</taxon>
        <taxon>Alphaproteobacteria</taxon>
        <taxon>Rhodobacterales</taxon>
        <taxon>Roseobacteraceae</taxon>
        <taxon>Sediminimonas</taxon>
    </lineage>
</organism>
<evidence type="ECO:0000256" key="3">
    <source>
        <dbReference type="ARBA" id="ARBA00022691"/>
    </source>
</evidence>
<sequence>MQRNHGPKTSTLTSLRQGTTDSHAVESYYDDWADSYDETLSEWQYRAPDDASGLLAPHLSDGARVLDVGCGTGLLARALRKRGDYTVDGIDISAASLRLAERHGDYAQLIHHDLQNLPLPVPDNVYDAAASVGVLTYIEDAEALLRDLCRCVRPGGAITFTQRTDLWEGRNFPELIARLDRDGLWANPHITPPQKYLPGNEEFSDEVNVIHTLCIVS</sequence>
<dbReference type="Pfam" id="PF08241">
    <property type="entry name" value="Methyltransf_11"/>
    <property type="match status" value="1"/>
</dbReference>
<protein>
    <submittedName>
        <fullName evidence="5">Methyltransferase domain-containing protein</fullName>
    </submittedName>
</protein>
<dbReference type="GO" id="GO:0032259">
    <property type="term" value="P:methylation"/>
    <property type="evidence" value="ECO:0007669"/>
    <property type="project" value="UniProtKB-KW"/>
</dbReference>
<dbReference type="InterPro" id="IPR013216">
    <property type="entry name" value="Methyltransf_11"/>
</dbReference>
<dbReference type="RefSeq" id="WP_273250449.1">
    <property type="nucleotide sequence ID" value="NZ_VENJ01000019.1"/>
</dbReference>
<keyword evidence="3" id="KW-0949">S-adenosyl-L-methionine</keyword>
<dbReference type="EMBL" id="VENJ01000019">
    <property type="protein sequence ID" value="MTJ05610.1"/>
    <property type="molecule type" value="Genomic_DNA"/>
</dbReference>
<dbReference type="SUPFAM" id="SSF53335">
    <property type="entry name" value="S-adenosyl-L-methionine-dependent methyltransferases"/>
    <property type="match status" value="1"/>
</dbReference>
<dbReference type="Proteomes" id="UP000483078">
    <property type="component" value="Unassembled WGS sequence"/>
</dbReference>
<dbReference type="GO" id="GO:0008757">
    <property type="term" value="F:S-adenosylmethionine-dependent methyltransferase activity"/>
    <property type="evidence" value="ECO:0007669"/>
    <property type="project" value="InterPro"/>
</dbReference>
<evidence type="ECO:0000256" key="2">
    <source>
        <dbReference type="ARBA" id="ARBA00022679"/>
    </source>
</evidence>
<keyword evidence="1 5" id="KW-0489">Methyltransferase</keyword>
<evidence type="ECO:0000259" key="4">
    <source>
        <dbReference type="Pfam" id="PF08241"/>
    </source>
</evidence>
<reference evidence="5 6" key="1">
    <citation type="submission" date="2019-06" db="EMBL/GenBank/DDBJ databases">
        <title>Enrichment of Autotrophic Halophilic Microorganisms from Red Sea Brine Pool Using Microbial Electrosynthesis System.</title>
        <authorList>
            <person name="Alqahtani M.F."/>
            <person name="Bajracharya S."/>
            <person name="Katuri K.P."/>
            <person name="Ali M."/>
            <person name="Saikaly P.E."/>
        </authorList>
    </citation>
    <scope>NUCLEOTIDE SEQUENCE [LARGE SCALE GENOMIC DNA]</scope>
    <source>
        <strain evidence="5">MES6</strain>
    </source>
</reference>
<evidence type="ECO:0000313" key="5">
    <source>
        <dbReference type="EMBL" id="MTJ05610.1"/>
    </source>
</evidence>
<evidence type="ECO:0000256" key="1">
    <source>
        <dbReference type="ARBA" id="ARBA00022603"/>
    </source>
</evidence>
<dbReference type="AlphaFoldDB" id="A0A7C9HBZ6"/>
<name>A0A7C9HBZ6_9RHOB</name>
<feature type="domain" description="Methyltransferase type 11" evidence="4">
    <location>
        <begin position="66"/>
        <end position="159"/>
    </location>
</feature>